<feature type="compositionally biased region" description="Polar residues" evidence="1">
    <location>
        <begin position="1"/>
        <end position="10"/>
    </location>
</feature>
<dbReference type="EMBL" id="CM009751">
    <property type="protein sequence ID" value="PUZ64581.1"/>
    <property type="molecule type" value="Genomic_DNA"/>
</dbReference>
<dbReference type="EMBL" id="CM009751">
    <property type="protein sequence ID" value="PUZ64582.1"/>
    <property type="molecule type" value="Genomic_DNA"/>
</dbReference>
<feature type="compositionally biased region" description="Basic and acidic residues" evidence="1">
    <location>
        <begin position="31"/>
        <end position="59"/>
    </location>
</feature>
<keyword evidence="3" id="KW-1185">Reference proteome</keyword>
<organism evidence="2 3">
    <name type="scientific">Panicum hallii var. hallii</name>
    <dbReference type="NCBI Taxonomy" id="1504633"/>
    <lineage>
        <taxon>Eukaryota</taxon>
        <taxon>Viridiplantae</taxon>
        <taxon>Streptophyta</taxon>
        <taxon>Embryophyta</taxon>
        <taxon>Tracheophyta</taxon>
        <taxon>Spermatophyta</taxon>
        <taxon>Magnoliopsida</taxon>
        <taxon>Liliopsida</taxon>
        <taxon>Poales</taxon>
        <taxon>Poaceae</taxon>
        <taxon>PACMAD clade</taxon>
        <taxon>Panicoideae</taxon>
        <taxon>Panicodae</taxon>
        <taxon>Paniceae</taxon>
        <taxon>Panicinae</taxon>
        <taxon>Panicum</taxon>
        <taxon>Panicum sect. Panicum</taxon>
    </lineage>
</organism>
<reference evidence="2 3" key="1">
    <citation type="submission" date="2018-04" db="EMBL/GenBank/DDBJ databases">
        <title>WGS assembly of Panicum hallii var. hallii HAL2.</title>
        <authorList>
            <person name="Lovell J."/>
            <person name="Jenkins J."/>
            <person name="Lowry D."/>
            <person name="Mamidi S."/>
            <person name="Sreedasyam A."/>
            <person name="Weng X."/>
            <person name="Barry K."/>
            <person name="Bonette J."/>
            <person name="Campitelli B."/>
            <person name="Daum C."/>
            <person name="Gordon S."/>
            <person name="Gould B."/>
            <person name="Lipzen A."/>
            <person name="MacQueen A."/>
            <person name="Palacio-Mejia J."/>
            <person name="Plott C."/>
            <person name="Shakirov E."/>
            <person name="Shu S."/>
            <person name="Yoshinaga Y."/>
            <person name="Zane M."/>
            <person name="Rokhsar D."/>
            <person name="Grimwood J."/>
            <person name="Schmutz J."/>
            <person name="Juenger T."/>
        </authorList>
    </citation>
    <scope>NUCLEOTIDE SEQUENCE [LARGE SCALE GENOMIC DNA]</scope>
    <source>
        <strain evidence="3">cv. HAL2</strain>
        <strain evidence="2">HAL2</strain>
    </source>
</reference>
<dbReference type="Gramene" id="PUZ64581">
    <property type="protein sequence ID" value="PUZ64581"/>
    <property type="gene ID" value="GQ55_3G154100"/>
</dbReference>
<evidence type="ECO:0000313" key="2">
    <source>
        <dbReference type="EMBL" id="PUZ64581.1"/>
    </source>
</evidence>
<feature type="region of interest" description="Disordered" evidence="1">
    <location>
        <begin position="1"/>
        <end position="59"/>
    </location>
</feature>
<dbReference type="Gramene" id="PUZ64582">
    <property type="protein sequence ID" value="PUZ64582"/>
    <property type="gene ID" value="GQ55_3G154100"/>
</dbReference>
<evidence type="ECO:0008006" key="4">
    <source>
        <dbReference type="Google" id="ProtNLM"/>
    </source>
</evidence>
<dbReference type="Proteomes" id="UP000244336">
    <property type="component" value="Chromosome 3"/>
</dbReference>
<feature type="compositionally biased region" description="Polar residues" evidence="1">
    <location>
        <begin position="136"/>
        <end position="149"/>
    </location>
</feature>
<feature type="compositionally biased region" description="Basic and acidic residues" evidence="1">
    <location>
        <begin position="11"/>
        <end position="24"/>
    </location>
</feature>
<sequence>MDSVTNTKASEQPRDLRRERERVRSASMTSEQREERNRKRQEAYKRNKCDANNKENDSDGSHRILILMALILMHPATALLSCLNSQWVSILLIGYRGAYTRVARQLYIFSHDSAGRDRSRIPHRGRRDQHVVADPSTPTSQASLLPSLP</sequence>
<gene>
    <name evidence="2" type="ORF">GQ55_3G154100</name>
</gene>
<feature type="region of interest" description="Disordered" evidence="1">
    <location>
        <begin position="114"/>
        <end position="149"/>
    </location>
</feature>
<protein>
    <recommendedName>
        <fullName evidence="4">IBB domain-containing protein</fullName>
    </recommendedName>
</protein>
<name>A0A2T7E9S4_9POAL</name>
<accession>A0A2T7E9S4</accession>
<evidence type="ECO:0000313" key="3">
    <source>
        <dbReference type="Proteomes" id="UP000244336"/>
    </source>
</evidence>
<dbReference type="AlphaFoldDB" id="A0A2T7E9S4"/>
<evidence type="ECO:0000256" key="1">
    <source>
        <dbReference type="SAM" id="MobiDB-lite"/>
    </source>
</evidence>
<proteinExistence type="predicted"/>